<keyword evidence="6" id="KW-1185">Reference proteome</keyword>
<dbReference type="Proteomes" id="UP001470809">
    <property type="component" value="Chromosome"/>
</dbReference>
<dbReference type="EMBL" id="CP151767">
    <property type="protein sequence ID" value="WZU68630.1"/>
    <property type="molecule type" value="Genomic_DNA"/>
</dbReference>
<dbReference type="AlphaFoldDB" id="A0AAN0MBP0"/>
<dbReference type="SUPFAM" id="SSF51735">
    <property type="entry name" value="NAD(P)-binding Rossmann-fold domains"/>
    <property type="match status" value="1"/>
</dbReference>
<gene>
    <name evidence="5" type="ORF">AABB31_07025</name>
</gene>
<reference evidence="5 6" key="2">
    <citation type="submission" date="2024-08" db="EMBL/GenBank/DDBJ databases">
        <title>Phylogenomic analyses of a clade within the roseobacter group suggest taxonomic reassignments of species of the genera Aestuariivita, Citreicella, Loktanella, Nautella, Pelagibaca, Ruegeria, Thalassobius, Thiobacimonas and Tropicibacter, and the proposal o.</title>
        <authorList>
            <person name="Jeon C.O."/>
        </authorList>
    </citation>
    <scope>NUCLEOTIDE SEQUENCE [LARGE SCALE GENOMIC DNA]</scope>
    <source>
        <strain evidence="5 6">SS1-5</strain>
    </source>
</reference>
<protein>
    <submittedName>
        <fullName evidence="5">NAD(P)-dependent oxidoreductase</fullName>
    </submittedName>
</protein>
<evidence type="ECO:0000256" key="1">
    <source>
        <dbReference type="ARBA" id="ARBA00005854"/>
    </source>
</evidence>
<dbReference type="Pfam" id="PF02826">
    <property type="entry name" value="2-Hacid_dh_C"/>
    <property type="match status" value="1"/>
</dbReference>
<keyword evidence="3" id="KW-0520">NAD</keyword>
<name>A0AAN0MBP0_9RHOB</name>
<dbReference type="GO" id="GO:0016616">
    <property type="term" value="F:oxidoreductase activity, acting on the CH-OH group of donors, NAD or NADP as acceptor"/>
    <property type="evidence" value="ECO:0007669"/>
    <property type="project" value="InterPro"/>
</dbReference>
<dbReference type="InterPro" id="IPR036291">
    <property type="entry name" value="NAD(P)-bd_dom_sf"/>
</dbReference>
<dbReference type="SUPFAM" id="SSF52283">
    <property type="entry name" value="Formate/glycerate dehydrogenase catalytic domain-like"/>
    <property type="match status" value="1"/>
</dbReference>
<evidence type="ECO:0000256" key="2">
    <source>
        <dbReference type="ARBA" id="ARBA00023002"/>
    </source>
</evidence>
<evidence type="ECO:0000259" key="4">
    <source>
        <dbReference type="Pfam" id="PF02826"/>
    </source>
</evidence>
<accession>A0AAN0MBP0</accession>
<organism evidence="5 6">
    <name type="scientific">Yoonia rhodophyticola</name>
    <dbReference type="NCBI Taxonomy" id="3137370"/>
    <lineage>
        <taxon>Bacteria</taxon>
        <taxon>Pseudomonadati</taxon>
        <taxon>Pseudomonadota</taxon>
        <taxon>Alphaproteobacteria</taxon>
        <taxon>Rhodobacterales</taxon>
        <taxon>Paracoccaceae</taxon>
        <taxon>Yoonia</taxon>
    </lineage>
</organism>
<keyword evidence="2" id="KW-0560">Oxidoreductase</keyword>
<dbReference type="InterPro" id="IPR006140">
    <property type="entry name" value="D-isomer_DH_NAD-bd"/>
</dbReference>
<sequence length="350" mass="37514">MTKPTLILDPDWRQMDELFSPAARSVLFATYTVIWGQDGPIPHRLLHDELPNAAVLIAANPVVDQATIDRAPHLKAVIEVSGSFPDTIDYAACAAAGIEVLTCAPGFRQSVAEMGLAMALAGGRGLVSEHEAFRHGRENWLSDNENTDFTLFGARVGFIGFGQIAQEICRLMAPFAPDILAYDPWLPDAVATQFGAQLTDLDDVLAQARCLFVAAVPTRENHHLLGADKLALMPQDALLILLSRAHLVDFAALTECVRAGRIRAAIDVFPHEPVPADDPIRQLGNAIFSPHRAAAVAGGRQLIGDMIIDDLAHIMAGDATRRLGLADAEKIASLAGVGDAAQVTSMAKER</sequence>
<evidence type="ECO:0000313" key="6">
    <source>
        <dbReference type="Proteomes" id="UP001470809"/>
    </source>
</evidence>
<reference evidence="6" key="1">
    <citation type="submission" date="2024-04" db="EMBL/GenBank/DDBJ databases">
        <title>Phylogenomic analyses of a clade within the roseobacter group suggest taxonomic reassignments of species of the genera Aestuariivita, Citreicella, Loktanella, Nautella, Pelagibaca, Ruegeria, Thalassobius, Thiobacimonas and Tropicibacter, and the proposal o.</title>
        <authorList>
            <person name="Jeon C.O."/>
        </authorList>
    </citation>
    <scope>NUCLEOTIDE SEQUENCE [LARGE SCALE GENOMIC DNA]</scope>
    <source>
        <strain evidence="6">SS1-5</strain>
    </source>
</reference>
<dbReference type="GO" id="GO:0051287">
    <property type="term" value="F:NAD binding"/>
    <property type="evidence" value="ECO:0007669"/>
    <property type="project" value="InterPro"/>
</dbReference>
<proteinExistence type="inferred from homology"/>
<dbReference type="PANTHER" id="PTHR42789:SF1">
    <property type="entry name" value="D-ISOMER SPECIFIC 2-HYDROXYACID DEHYDROGENASE FAMILY PROTEIN (AFU_ORTHOLOGUE AFUA_6G10090)"/>
    <property type="match status" value="1"/>
</dbReference>
<dbReference type="RefSeq" id="WP_342077920.1">
    <property type="nucleotide sequence ID" value="NZ_CP151767.2"/>
</dbReference>
<evidence type="ECO:0000313" key="5">
    <source>
        <dbReference type="EMBL" id="WZU68630.1"/>
    </source>
</evidence>
<dbReference type="Gene3D" id="3.40.50.720">
    <property type="entry name" value="NAD(P)-binding Rossmann-like Domain"/>
    <property type="match status" value="2"/>
</dbReference>
<comment type="similarity">
    <text evidence="1">Belongs to the D-isomer specific 2-hydroxyacid dehydrogenase family.</text>
</comment>
<dbReference type="InterPro" id="IPR050857">
    <property type="entry name" value="D-2-hydroxyacid_DH"/>
</dbReference>
<feature type="domain" description="D-isomer specific 2-hydroxyacid dehydrogenase NAD-binding" evidence="4">
    <location>
        <begin position="116"/>
        <end position="293"/>
    </location>
</feature>
<dbReference type="PANTHER" id="PTHR42789">
    <property type="entry name" value="D-ISOMER SPECIFIC 2-HYDROXYACID DEHYDROGENASE FAMILY PROTEIN (AFU_ORTHOLOGUE AFUA_6G10090)"/>
    <property type="match status" value="1"/>
</dbReference>
<dbReference type="KEGG" id="yrh:AABB31_07025"/>
<evidence type="ECO:0000256" key="3">
    <source>
        <dbReference type="ARBA" id="ARBA00023027"/>
    </source>
</evidence>